<evidence type="ECO:0000313" key="2">
    <source>
        <dbReference type="Proteomes" id="UP001583177"/>
    </source>
</evidence>
<organism evidence="1 2">
    <name type="scientific">Diaporthe australafricana</name>
    <dbReference type="NCBI Taxonomy" id="127596"/>
    <lineage>
        <taxon>Eukaryota</taxon>
        <taxon>Fungi</taxon>
        <taxon>Dikarya</taxon>
        <taxon>Ascomycota</taxon>
        <taxon>Pezizomycotina</taxon>
        <taxon>Sordariomycetes</taxon>
        <taxon>Sordariomycetidae</taxon>
        <taxon>Diaporthales</taxon>
        <taxon>Diaporthaceae</taxon>
        <taxon>Diaporthe</taxon>
    </lineage>
</organism>
<reference evidence="1 2" key="1">
    <citation type="journal article" date="2024" name="IMA Fungus">
        <title>IMA Genome - F19 : A genome assembly and annotation guide to empower mycologists, including annotated draft genome sequences of Ceratocystis pirilliformis, Diaporthe australafricana, Fusarium ophioides, Paecilomyces lecythidis, and Sporothrix stenoceras.</title>
        <authorList>
            <person name="Aylward J."/>
            <person name="Wilson A.M."/>
            <person name="Visagie C.M."/>
            <person name="Spraker J."/>
            <person name="Barnes I."/>
            <person name="Buitendag C."/>
            <person name="Ceriani C."/>
            <person name="Del Mar Angel L."/>
            <person name="du Plessis D."/>
            <person name="Fuchs T."/>
            <person name="Gasser K."/>
            <person name="Kramer D."/>
            <person name="Li W."/>
            <person name="Munsamy K."/>
            <person name="Piso A."/>
            <person name="Price J.L."/>
            <person name="Sonnekus B."/>
            <person name="Thomas C."/>
            <person name="van der Nest A."/>
            <person name="van Dijk A."/>
            <person name="van Heerden A."/>
            <person name="van Vuuren N."/>
            <person name="Yilmaz N."/>
            <person name="Duong T.A."/>
            <person name="van der Merwe N.A."/>
            <person name="Wingfield M.J."/>
            <person name="Wingfield B.D."/>
        </authorList>
    </citation>
    <scope>NUCLEOTIDE SEQUENCE [LARGE SCALE GENOMIC DNA]</scope>
    <source>
        <strain evidence="1 2">CMW 18300</strain>
    </source>
</reference>
<dbReference type="Proteomes" id="UP001583177">
    <property type="component" value="Unassembled WGS sequence"/>
</dbReference>
<proteinExistence type="predicted"/>
<sequence>MVGIADGQSQDWVRGSSWTQSGVAHEWQMLLVNVTVGQPSWEIDEDVDADDVSVAVRPDSEAVVVGWVDEVDDGLGVVFAHFWLHVGIWAKTHATVSAAKIWPDSFIVNAS</sequence>
<name>A0ABR3XE56_9PEZI</name>
<gene>
    <name evidence="1" type="ORF">Daus18300_003831</name>
</gene>
<keyword evidence="2" id="KW-1185">Reference proteome</keyword>
<protein>
    <submittedName>
        <fullName evidence="1">Uncharacterized protein</fullName>
    </submittedName>
</protein>
<evidence type="ECO:0000313" key="1">
    <source>
        <dbReference type="EMBL" id="KAL1873957.1"/>
    </source>
</evidence>
<dbReference type="EMBL" id="JAWRVE010000024">
    <property type="protein sequence ID" value="KAL1873957.1"/>
    <property type="molecule type" value="Genomic_DNA"/>
</dbReference>
<comment type="caution">
    <text evidence="1">The sequence shown here is derived from an EMBL/GenBank/DDBJ whole genome shotgun (WGS) entry which is preliminary data.</text>
</comment>
<accession>A0ABR3XE56</accession>